<evidence type="ECO:0000313" key="1">
    <source>
        <dbReference type="EMBL" id="PZD82413.1"/>
    </source>
</evidence>
<protein>
    <submittedName>
        <fullName evidence="1">Uncharacterized protein</fullName>
    </submittedName>
</protein>
<dbReference type="Proteomes" id="UP000248886">
    <property type="component" value="Unassembled WGS sequence"/>
</dbReference>
<dbReference type="AlphaFoldDB" id="A0A2W1K6S9"/>
<dbReference type="EMBL" id="QKQP01000001">
    <property type="protein sequence ID" value="PZD82413.1"/>
    <property type="molecule type" value="Genomic_DNA"/>
</dbReference>
<accession>A0A2W1K6S9</accession>
<gene>
    <name evidence="1" type="ORF">DN052_05190</name>
</gene>
<comment type="caution">
    <text evidence="1">The sequence shown here is derived from an EMBL/GenBank/DDBJ whole genome shotgun (WGS) entry which is preliminary data.</text>
</comment>
<dbReference type="RefSeq" id="WP_054608665.1">
    <property type="nucleotide sequence ID" value="NZ_AP025160.1"/>
</dbReference>
<sequence>MIERATDLPMGRRPRNTDSLPAEAVFPLTERGMKNLQDMLQVKDAPLSKRDVHDVVSRILLPIIFDDLGFLGMDDPDIRIVASWMPESDPEVNDDADSMPAVTQGRIQILPFSLAFATICRTFGASTTSHRRFKDAFEGERIRIVLDADRNDTQMYLSDDLLDALETGWKAWMRGQ</sequence>
<name>A0A2W1K6S9_ACIFR</name>
<proteinExistence type="predicted"/>
<evidence type="ECO:0000313" key="2">
    <source>
        <dbReference type="Proteomes" id="UP000248886"/>
    </source>
</evidence>
<reference evidence="1 2" key="1">
    <citation type="submission" date="2018-06" db="EMBL/GenBank/DDBJ databases">
        <title>Draft sequence of Acidithiobacillus ferrooxidans CCM 4253.</title>
        <authorList>
            <person name="Moya-Beltran A."/>
            <person name="Castro M."/>
            <person name="Covarrubias P.C."/>
            <person name="Issotta F."/>
            <person name="Janiczek O."/>
            <person name="Mandl M."/>
            <person name="Kucera J."/>
            <person name="Quatrini R."/>
        </authorList>
    </citation>
    <scope>NUCLEOTIDE SEQUENCE [LARGE SCALE GENOMIC DNA]</scope>
    <source>
        <strain evidence="1 2">CCM 4253</strain>
    </source>
</reference>
<organism evidence="1 2">
    <name type="scientific">Acidithiobacillus ferrooxidans</name>
    <name type="common">Thiobacillus ferrooxidans</name>
    <dbReference type="NCBI Taxonomy" id="920"/>
    <lineage>
        <taxon>Bacteria</taxon>
        <taxon>Pseudomonadati</taxon>
        <taxon>Pseudomonadota</taxon>
        <taxon>Acidithiobacillia</taxon>
        <taxon>Acidithiobacillales</taxon>
        <taxon>Acidithiobacillaceae</taxon>
        <taxon>Acidithiobacillus</taxon>
    </lineage>
</organism>